<dbReference type="InterPro" id="IPR011527">
    <property type="entry name" value="ABC1_TM_dom"/>
</dbReference>
<dbReference type="InterPro" id="IPR003439">
    <property type="entry name" value="ABC_transporter-like_ATP-bd"/>
</dbReference>
<feature type="transmembrane region" description="Helical" evidence="11">
    <location>
        <begin position="55"/>
        <end position="72"/>
    </location>
</feature>
<sequence>MLHRRLIALAGSAVRPVALCALLGLLVSATHLAQTLTLARALAHLFPGGGGAGPAGAALAWAGGCVLLRAALLRVQAPLRAWCGTEIRARLRDQLVLQLGTLGPAHAAGARAGQAQHTLVTGVEALDAYYTRYLPQLLVVAVVPAAIVGWLATVHPPAALALGCALALGVVLPRFWDATLLRRGRERWAGWGRLGADYLEATGALPTLRVLGAGERVGRRLAARGDQLHRATMAQLRVSLVEHGISALAPHGGTAVTVAVVAAAATAGDLGAAGAFLFLLCGRECFRPLADLSAAWHAGYQGLTAVDGIEELFAATPSVPDDGTHAAPAGVPDVRFENVHFTHPGGAGHPALDGAALPCPAGALVGVVGASGAGKSTLAALLTRHHDPDAGSVLLAGRPLPEYRLAALRATVTVVHQDPYLFQGSVADNIRLARPEATDAQVRRAARLAGAHTFVHALPDGYATVLGERGSTLSGGQRQRVALARAFLSTAPVLVLDEATSHLDPGTEAEVLEALSTAPELAGRTRIVIAHRLAAVRRADLVAVLDGGRVVECDAPGTLLARPGGAYRALLDRQRGRATEREHAAGHAGERVAGTSAEARR</sequence>
<evidence type="ECO:0000256" key="8">
    <source>
        <dbReference type="ARBA" id="ARBA00023136"/>
    </source>
</evidence>
<accession>A0A3M2LWM0</accession>
<feature type="domain" description="ABC transporter" evidence="12">
    <location>
        <begin position="334"/>
        <end position="572"/>
    </location>
</feature>
<evidence type="ECO:0000256" key="9">
    <source>
        <dbReference type="ARBA" id="ARBA00061644"/>
    </source>
</evidence>
<keyword evidence="7 11" id="KW-1133">Transmembrane helix</keyword>
<comment type="subcellular location">
    <subcellularLocation>
        <location evidence="1">Cell membrane</location>
        <topology evidence="1">Multi-pass membrane protein</topology>
    </subcellularLocation>
</comment>
<keyword evidence="15" id="KW-1185">Reference proteome</keyword>
<comment type="similarity">
    <text evidence="9">Belongs to the ABC transporter superfamily. Lipid exporter (TC 3.A.1.106) family.</text>
</comment>
<dbReference type="InterPro" id="IPR017871">
    <property type="entry name" value="ABC_transporter-like_CS"/>
</dbReference>
<protein>
    <submittedName>
        <fullName evidence="14">ABC transporter ATP-binding protein</fullName>
    </submittedName>
</protein>
<feature type="transmembrane region" description="Helical" evidence="11">
    <location>
        <begin position="133"/>
        <end position="152"/>
    </location>
</feature>
<dbReference type="EMBL" id="RFFJ01000047">
    <property type="protein sequence ID" value="RMI41310.1"/>
    <property type="molecule type" value="Genomic_DNA"/>
</dbReference>
<feature type="transmembrane region" description="Helical" evidence="11">
    <location>
        <begin position="158"/>
        <end position="176"/>
    </location>
</feature>
<dbReference type="Proteomes" id="UP000278673">
    <property type="component" value="Unassembled WGS sequence"/>
</dbReference>
<dbReference type="PANTHER" id="PTHR24221:SF646">
    <property type="entry name" value="HAEMOLYSIN SECRETION ATP-BINDING PROTEIN"/>
    <property type="match status" value="1"/>
</dbReference>
<evidence type="ECO:0000313" key="14">
    <source>
        <dbReference type="EMBL" id="RMI41310.1"/>
    </source>
</evidence>
<dbReference type="PROSITE" id="PS50929">
    <property type="entry name" value="ABC_TM1F"/>
    <property type="match status" value="1"/>
</dbReference>
<evidence type="ECO:0000256" key="2">
    <source>
        <dbReference type="ARBA" id="ARBA00022448"/>
    </source>
</evidence>
<dbReference type="PANTHER" id="PTHR24221">
    <property type="entry name" value="ATP-BINDING CASSETTE SUB-FAMILY B"/>
    <property type="match status" value="1"/>
</dbReference>
<dbReference type="GO" id="GO:0005886">
    <property type="term" value="C:plasma membrane"/>
    <property type="evidence" value="ECO:0007669"/>
    <property type="project" value="UniProtKB-SubCell"/>
</dbReference>
<keyword evidence="6 14" id="KW-0067">ATP-binding</keyword>
<keyword evidence="2" id="KW-0813">Transport</keyword>
<dbReference type="Pfam" id="PF00664">
    <property type="entry name" value="ABC_membrane"/>
    <property type="match status" value="1"/>
</dbReference>
<dbReference type="SMART" id="SM00382">
    <property type="entry name" value="AAA"/>
    <property type="match status" value="1"/>
</dbReference>
<gene>
    <name evidence="14" type="ORF">EBN88_11265</name>
</gene>
<feature type="domain" description="ABC transmembrane type-1" evidence="13">
    <location>
        <begin position="18"/>
        <end position="301"/>
    </location>
</feature>
<keyword evidence="5" id="KW-0547">Nucleotide-binding</keyword>
<proteinExistence type="inferred from homology"/>
<reference evidence="14 15" key="1">
    <citation type="submission" date="2018-10" db="EMBL/GenBank/DDBJ databases">
        <title>Isolation, diversity and antifungal activity of actinobacteria from wheat.</title>
        <authorList>
            <person name="Han C."/>
        </authorList>
    </citation>
    <scope>NUCLEOTIDE SEQUENCE [LARGE SCALE GENOMIC DNA]</scope>
    <source>
        <strain evidence="14 15">NEAU-YY642</strain>
    </source>
</reference>
<dbReference type="Pfam" id="PF00005">
    <property type="entry name" value="ABC_tran"/>
    <property type="match status" value="1"/>
</dbReference>
<evidence type="ECO:0000256" key="10">
    <source>
        <dbReference type="SAM" id="MobiDB-lite"/>
    </source>
</evidence>
<dbReference type="GO" id="GO:0005524">
    <property type="term" value="F:ATP binding"/>
    <property type="evidence" value="ECO:0007669"/>
    <property type="project" value="UniProtKB-KW"/>
</dbReference>
<dbReference type="AlphaFoldDB" id="A0A3M2LWM0"/>
<dbReference type="GO" id="GO:0034040">
    <property type="term" value="F:ATPase-coupled lipid transmembrane transporter activity"/>
    <property type="evidence" value="ECO:0007669"/>
    <property type="project" value="TreeGrafter"/>
</dbReference>
<dbReference type="SUPFAM" id="SSF90123">
    <property type="entry name" value="ABC transporter transmembrane region"/>
    <property type="match status" value="1"/>
</dbReference>
<keyword evidence="3" id="KW-1003">Cell membrane</keyword>
<feature type="region of interest" description="Disordered" evidence="10">
    <location>
        <begin position="574"/>
        <end position="601"/>
    </location>
</feature>
<dbReference type="PROSITE" id="PS50893">
    <property type="entry name" value="ABC_TRANSPORTER_2"/>
    <property type="match status" value="1"/>
</dbReference>
<evidence type="ECO:0000313" key="15">
    <source>
        <dbReference type="Proteomes" id="UP000278673"/>
    </source>
</evidence>
<comment type="caution">
    <text evidence="14">The sequence shown here is derived from an EMBL/GenBank/DDBJ whole genome shotgun (WGS) entry which is preliminary data.</text>
</comment>
<evidence type="ECO:0000256" key="4">
    <source>
        <dbReference type="ARBA" id="ARBA00022692"/>
    </source>
</evidence>
<dbReference type="InterPro" id="IPR027417">
    <property type="entry name" value="P-loop_NTPase"/>
</dbReference>
<evidence type="ECO:0000256" key="3">
    <source>
        <dbReference type="ARBA" id="ARBA00022475"/>
    </source>
</evidence>
<evidence type="ECO:0000256" key="11">
    <source>
        <dbReference type="SAM" id="Phobius"/>
    </source>
</evidence>
<dbReference type="FunFam" id="3.40.50.300:FF:000299">
    <property type="entry name" value="ABC transporter ATP-binding protein/permease"/>
    <property type="match status" value="1"/>
</dbReference>
<dbReference type="SUPFAM" id="SSF52540">
    <property type="entry name" value="P-loop containing nucleoside triphosphate hydrolases"/>
    <property type="match status" value="1"/>
</dbReference>
<evidence type="ECO:0000256" key="7">
    <source>
        <dbReference type="ARBA" id="ARBA00022989"/>
    </source>
</evidence>
<keyword evidence="8 11" id="KW-0472">Membrane</keyword>
<evidence type="ECO:0000256" key="6">
    <source>
        <dbReference type="ARBA" id="ARBA00022840"/>
    </source>
</evidence>
<dbReference type="PROSITE" id="PS00211">
    <property type="entry name" value="ABC_TRANSPORTER_1"/>
    <property type="match status" value="1"/>
</dbReference>
<dbReference type="InterPro" id="IPR003593">
    <property type="entry name" value="AAA+_ATPase"/>
</dbReference>
<name>A0A3M2LWM0_9ACTN</name>
<evidence type="ECO:0000256" key="1">
    <source>
        <dbReference type="ARBA" id="ARBA00004651"/>
    </source>
</evidence>
<keyword evidence="4 11" id="KW-0812">Transmembrane</keyword>
<dbReference type="InterPro" id="IPR039421">
    <property type="entry name" value="Type_1_exporter"/>
</dbReference>
<dbReference type="GO" id="GO:0016887">
    <property type="term" value="F:ATP hydrolysis activity"/>
    <property type="evidence" value="ECO:0007669"/>
    <property type="project" value="InterPro"/>
</dbReference>
<feature type="compositionally biased region" description="Basic and acidic residues" evidence="10">
    <location>
        <begin position="574"/>
        <end position="590"/>
    </location>
</feature>
<evidence type="ECO:0000256" key="5">
    <source>
        <dbReference type="ARBA" id="ARBA00022741"/>
    </source>
</evidence>
<evidence type="ECO:0000259" key="12">
    <source>
        <dbReference type="PROSITE" id="PS50893"/>
    </source>
</evidence>
<dbReference type="GO" id="GO:0140359">
    <property type="term" value="F:ABC-type transporter activity"/>
    <property type="evidence" value="ECO:0007669"/>
    <property type="project" value="InterPro"/>
</dbReference>
<dbReference type="RefSeq" id="WP_122183692.1">
    <property type="nucleotide sequence ID" value="NZ_RFFJ01000047.1"/>
</dbReference>
<organism evidence="14 15">
    <name type="scientific">Streptomyces triticirhizae</name>
    <dbReference type="NCBI Taxonomy" id="2483353"/>
    <lineage>
        <taxon>Bacteria</taxon>
        <taxon>Bacillati</taxon>
        <taxon>Actinomycetota</taxon>
        <taxon>Actinomycetes</taxon>
        <taxon>Kitasatosporales</taxon>
        <taxon>Streptomycetaceae</taxon>
        <taxon>Streptomyces</taxon>
    </lineage>
</organism>
<dbReference type="Gene3D" id="3.40.50.300">
    <property type="entry name" value="P-loop containing nucleotide triphosphate hydrolases"/>
    <property type="match status" value="1"/>
</dbReference>
<dbReference type="InterPro" id="IPR036640">
    <property type="entry name" value="ABC1_TM_sf"/>
</dbReference>
<evidence type="ECO:0000259" key="13">
    <source>
        <dbReference type="PROSITE" id="PS50929"/>
    </source>
</evidence>
<dbReference type="Gene3D" id="1.20.1560.10">
    <property type="entry name" value="ABC transporter type 1, transmembrane domain"/>
    <property type="match status" value="1"/>
</dbReference>